<name>A0A4C1UVS5_EUMVA</name>
<proteinExistence type="predicted"/>
<dbReference type="AlphaFoldDB" id="A0A4C1UVS5"/>
<dbReference type="Proteomes" id="UP000299102">
    <property type="component" value="Unassembled WGS sequence"/>
</dbReference>
<evidence type="ECO:0000313" key="2">
    <source>
        <dbReference type="Proteomes" id="UP000299102"/>
    </source>
</evidence>
<evidence type="ECO:0000313" key="1">
    <source>
        <dbReference type="EMBL" id="GBP30389.1"/>
    </source>
</evidence>
<dbReference type="EMBL" id="BGZK01000232">
    <property type="protein sequence ID" value="GBP30389.1"/>
    <property type="molecule type" value="Genomic_DNA"/>
</dbReference>
<organism evidence="1 2">
    <name type="scientific">Eumeta variegata</name>
    <name type="common">Bagworm moth</name>
    <name type="synonym">Eumeta japonica</name>
    <dbReference type="NCBI Taxonomy" id="151549"/>
    <lineage>
        <taxon>Eukaryota</taxon>
        <taxon>Metazoa</taxon>
        <taxon>Ecdysozoa</taxon>
        <taxon>Arthropoda</taxon>
        <taxon>Hexapoda</taxon>
        <taxon>Insecta</taxon>
        <taxon>Pterygota</taxon>
        <taxon>Neoptera</taxon>
        <taxon>Endopterygota</taxon>
        <taxon>Lepidoptera</taxon>
        <taxon>Glossata</taxon>
        <taxon>Ditrysia</taxon>
        <taxon>Tineoidea</taxon>
        <taxon>Psychidae</taxon>
        <taxon>Oiketicinae</taxon>
        <taxon>Eumeta</taxon>
    </lineage>
</organism>
<gene>
    <name evidence="1" type="ORF">EVAR_18188_1</name>
</gene>
<sequence length="78" mass="9212">MATAEDNISPVRLMIETDKSVTYLKIPTSIGFDDESWIYYYEPETKRQSAQLVFSLEELPTKVKWDQRIRKKMVASFF</sequence>
<protein>
    <submittedName>
        <fullName evidence="1">Uncharacterized protein</fullName>
    </submittedName>
</protein>
<comment type="caution">
    <text evidence="1">The sequence shown here is derived from an EMBL/GenBank/DDBJ whole genome shotgun (WGS) entry which is preliminary data.</text>
</comment>
<accession>A0A4C1UVS5</accession>
<keyword evidence="2" id="KW-1185">Reference proteome</keyword>
<reference evidence="1 2" key="1">
    <citation type="journal article" date="2019" name="Commun. Biol.">
        <title>The bagworm genome reveals a unique fibroin gene that provides high tensile strength.</title>
        <authorList>
            <person name="Kono N."/>
            <person name="Nakamura H."/>
            <person name="Ohtoshi R."/>
            <person name="Tomita M."/>
            <person name="Numata K."/>
            <person name="Arakawa K."/>
        </authorList>
    </citation>
    <scope>NUCLEOTIDE SEQUENCE [LARGE SCALE GENOMIC DNA]</scope>
</reference>
<dbReference type="OrthoDB" id="10017160at2759"/>